<feature type="domain" description="Ubiquitin-like protease family profile" evidence="6">
    <location>
        <begin position="147"/>
        <end position="319"/>
    </location>
</feature>
<feature type="region of interest" description="Disordered" evidence="5">
    <location>
        <begin position="14"/>
        <end position="175"/>
    </location>
</feature>
<dbReference type="EMBL" id="AGNK02004821">
    <property type="status" value="NOT_ANNOTATED_CDS"/>
    <property type="molecule type" value="Genomic_DNA"/>
</dbReference>
<reference evidence="8" key="1">
    <citation type="journal article" date="2012" name="Nat. Biotechnol.">
        <title>Reference genome sequence of the model plant Setaria.</title>
        <authorList>
            <person name="Bennetzen J.L."/>
            <person name="Schmutz J."/>
            <person name="Wang H."/>
            <person name="Percifield R."/>
            <person name="Hawkins J."/>
            <person name="Pontaroli A.C."/>
            <person name="Estep M."/>
            <person name="Feng L."/>
            <person name="Vaughn J.N."/>
            <person name="Grimwood J."/>
            <person name="Jenkins J."/>
            <person name="Barry K."/>
            <person name="Lindquist E."/>
            <person name="Hellsten U."/>
            <person name="Deshpande S."/>
            <person name="Wang X."/>
            <person name="Wu X."/>
            <person name="Mitros T."/>
            <person name="Triplett J."/>
            <person name="Yang X."/>
            <person name="Ye C.Y."/>
            <person name="Mauro-Herrera M."/>
            <person name="Wang L."/>
            <person name="Li P."/>
            <person name="Sharma M."/>
            <person name="Sharma R."/>
            <person name="Ronald P.C."/>
            <person name="Panaud O."/>
            <person name="Kellogg E.A."/>
            <person name="Brutnell T.P."/>
            <person name="Doust A.N."/>
            <person name="Tuskan G.A."/>
            <person name="Rokhsar D."/>
            <person name="Devos K.M."/>
        </authorList>
    </citation>
    <scope>NUCLEOTIDE SEQUENCE [LARGE SCALE GENOMIC DNA]</scope>
    <source>
        <strain evidence="8">cv. Yugu1</strain>
    </source>
</reference>
<dbReference type="GO" id="GO:0016926">
    <property type="term" value="P:protein desumoylation"/>
    <property type="evidence" value="ECO:0007669"/>
    <property type="project" value="UniProtKB-ARBA"/>
</dbReference>
<dbReference type="InterPro" id="IPR038765">
    <property type="entry name" value="Papain-like_cys_pep_sf"/>
</dbReference>
<protein>
    <recommendedName>
        <fullName evidence="6">Ubiquitin-like protease family profile domain-containing protein</fullName>
    </recommendedName>
</protein>
<feature type="compositionally biased region" description="Low complexity" evidence="5">
    <location>
        <begin position="105"/>
        <end position="115"/>
    </location>
</feature>
<dbReference type="GO" id="GO:0070139">
    <property type="term" value="F:SUMO-specific endopeptidase activity"/>
    <property type="evidence" value="ECO:0000318"/>
    <property type="project" value="GO_Central"/>
</dbReference>
<keyword evidence="3" id="KW-0378">Hydrolase</keyword>
<proteinExistence type="inferred from homology"/>
<evidence type="ECO:0000313" key="8">
    <source>
        <dbReference type="Proteomes" id="UP000004995"/>
    </source>
</evidence>
<dbReference type="AlphaFoldDB" id="K3ZJ97"/>
<dbReference type="SUPFAM" id="SSF54001">
    <property type="entry name" value="Cysteine proteinases"/>
    <property type="match status" value="1"/>
</dbReference>
<keyword evidence="8" id="KW-1185">Reference proteome</keyword>
<dbReference type="EnsemblPlants" id="KQK94290">
    <property type="protein sequence ID" value="KQK94290"/>
    <property type="gene ID" value="SETIT_026650mg"/>
</dbReference>
<dbReference type="Proteomes" id="UP000004995">
    <property type="component" value="Unassembled WGS sequence"/>
</dbReference>
<dbReference type="InterPro" id="IPR003653">
    <property type="entry name" value="Peptidase_C48_C"/>
</dbReference>
<evidence type="ECO:0000256" key="1">
    <source>
        <dbReference type="ARBA" id="ARBA00005234"/>
    </source>
</evidence>
<evidence type="ECO:0000313" key="7">
    <source>
        <dbReference type="EnsemblPlants" id="KQK94290"/>
    </source>
</evidence>
<evidence type="ECO:0000256" key="3">
    <source>
        <dbReference type="ARBA" id="ARBA00022801"/>
    </source>
</evidence>
<organism evidence="7 8">
    <name type="scientific">Setaria italica</name>
    <name type="common">Foxtail millet</name>
    <name type="synonym">Panicum italicum</name>
    <dbReference type="NCBI Taxonomy" id="4555"/>
    <lineage>
        <taxon>Eukaryota</taxon>
        <taxon>Viridiplantae</taxon>
        <taxon>Streptophyta</taxon>
        <taxon>Embryophyta</taxon>
        <taxon>Tracheophyta</taxon>
        <taxon>Spermatophyta</taxon>
        <taxon>Magnoliopsida</taxon>
        <taxon>Liliopsida</taxon>
        <taxon>Poales</taxon>
        <taxon>Poaceae</taxon>
        <taxon>PACMAD clade</taxon>
        <taxon>Panicoideae</taxon>
        <taxon>Panicodae</taxon>
        <taxon>Paniceae</taxon>
        <taxon>Cenchrinae</taxon>
        <taxon>Setaria</taxon>
    </lineage>
</organism>
<dbReference type="PANTHER" id="PTHR46915:SF6">
    <property type="entry name" value="CYSTEINE PROTEINASES SUPERFAMILY PROTEIN"/>
    <property type="match status" value="1"/>
</dbReference>
<evidence type="ECO:0000256" key="2">
    <source>
        <dbReference type="ARBA" id="ARBA00022670"/>
    </source>
</evidence>
<reference evidence="7" key="2">
    <citation type="submission" date="2018-08" db="UniProtKB">
        <authorList>
            <consortium name="EnsemblPlants"/>
        </authorList>
    </citation>
    <scope>IDENTIFICATION</scope>
    <source>
        <strain evidence="7">Yugu1</strain>
    </source>
</reference>
<comment type="similarity">
    <text evidence="1">Belongs to the peptidase C48 family.</text>
</comment>
<name>K3ZJ97_SETIT</name>
<keyword evidence="2" id="KW-0645">Protease</keyword>
<dbReference type="GO" id="GO:0006508">
    <property type="term" value="P:proteolysis"/>
    <property type="evidence" value="ECO:0007669"/>
    <property type="project" value="UniProtKB-KW"/>
</dbReference>
<dbReference type="HOGENOM" id="CLU_872647_0_0_1"/>
<sequence>MASWIRIQRLTLRPLQSPITSSPSTCRLPAAPPVSAQKRQVGKTTPRRAKAKPPSPKIFDLPPPVLLPCPSLPNPPGQTLEEPAAIPPEASGLGESAAMSRRRASQVQAQAQAQALIDLDSDAEDESQNKRSRTSRTTALKTSGRPKHVLPSFYDNLPKNRSSRNATSRRDKGNQDKLNTDIFELYMEDLWKHIDEDKKSAYAYFDSLWFNMYYRGRNIPNVLKWIKAKRIFSRQYVFVPIVCSGHWSLLVLCHFDEANCSDIKKGPRMIVLDSLNTTDPTRLQSYIRKFIVDIYETEEREESKQFINKIRLEFPKVFI</sequence>
<dbReference type="STRING" id="4555.K3ZJ97"/>
<dbReference type="eggNOG" id="ENOG502ST68">
    <property type="taxonomic scope" value="Eukaryota"/>
</dbReference>
<evidence type="ECO:0000256" key="4">
    <source>
        <dbReference type="ARBA" id="ARBA00022807"/>
    </source>
</evidence>
<dbReference type="FunCoup" id="K3ZJ97">
    <property type="interactions" value="19"/>
</dbReference>
<dbReference type="PANTHER" id="PTHR46915">
    <property type="entry name" value="UBIQUITIN-LIKE PROTEASE 4-RELATED"/>
    <property type="match status" value="1"/>
</dbReference>
<keyword evidence="4" id="KW-0788">Thiol protease</keyword>
<dbReference type="InParanoid" id="K3ZJ97"/>
<dbReference type="Gramene" id="KQK94290">
    <property type="protein sequence ID" value="KQK94290"/>
    <property type="gene ID" value="SETIT_026650mg"/>
</dbReference>
<evidence type="ECO:0000259" key="6">
    <source>
        <dbReference type="PROSITE" id="PS50600"/>
    </source>
</evidence>
<feature type="compositionally biased region" description="Pro residues" evidence="5">
    <location>
        <begin position="53"/>
        <end position="76"/>
    </location>
</feature>
<accession>K3ZJ97</accession>
<dbReference type="GO" id="GO:0016929">
    <property type="term" value="F:deSUMOylase activity"/>
    <property type="evidence" value="ECO:0000318"/>
    <property type="project" value="GO_Central"/>
</dbReference>
<dbReference type="PROSITE" id="PS50600">
    <property type="entry name" value="ULP_PROTEASE"/>
    <property type="match status" value="1"/>
</dbReference>
<evidence type="ECO:0000256" key="5">
    <source>
        <dbReference type="SAM" id="MobiDB-lite"/>
    </source>
</evidence>
<dbReference type="Gene3D" id="3.40.395.10">
    <property type="entry name" value="Adenoviral Proteinase, Chain A"/>
    <property type="match status" value="1"/>
</dbReference>
<dbReference type="GO" id="GO:0005634">
    <property type="term" value="C:nucleus"/>
    <property type="evidence" value="ECO:0000318"/>
    <property type="project" value="GO_Central"/>
</dbReference>